<comment type="caution">
    <text evidence="2">The sequence shown here is derived from an EMBL/GenBank/DDBJ whole genome shotgun (WGS) entry which is preliminary data.</text>
</comment>
<proteinExistence type="predicted"/>
<dbReference type="Proteomes" id="UP000295106">
    <property type="component" value="Unassembled WGS sequence"/>
</dbReference>
<keyword evidence="1" id="KW-0472">Membrane</keyword>
<feature type="transmembrane region" description="Helical" evidence="1">
    <location>
        <begin position="275"/>
        <end position="296"/>
    </location>
</feature>
<feature type="transmembrane region" description="Helical" evidence="1">
    <location>
        <begin position="149"/>
        <end position="169"/>
    </location>
</feature>
<evidence type="ECO:0000256" key="1">
    <source>
        <dbReference type="SAM" id="Phobius"/>
    </source>
</evidence>
<name>A0A4R2ME31_RUBGE</name>
<evidence type="ECO:0000313" key="2">
    <source>
        <dbReference type="EMBL" id="TCP03445.1"/>
    </source>
</evidence>
<dbReference type="Pfam" id="PF05940">
    <property type="entry name" value="NnrS"/>
    <property type="match status" value="1"/>
</dbReference>
<feature type="transmembrane region" description="Helical" evidence="1">
    <location>
        <begin position="308"/>
        <end position="326"/>
    </location>
</feature>
<dbReference type="OrthoDB" id="9770040at2"/>
<sequence length="408" mass="43826">MARTTEQPAPSPLSALWLAPHRPLFLMAGLWALAALSWWQWGWWWWPGLGLPTLGTPAVWHVHEMVFGFGGASVAAYFLTAVTSWTSRPMIAGRPLMLLVAFWVAARLVMLQAAHLPLALLLAPGALYFGMVTFWLLRDIAAARVWNKLGFPGAILALGLVDALLVVAAREAWPLDVLALKRAAVMFFAMKVAIIAGGMIPAFTANWLRQSGSATPAPRENRLANRLGLVTLYLALGLTLAGAETASGWALILAAAVQAWRFSGWRSHAVGGNTLLVMMHTTFCSLIVGLVIVGVSRLAPEFWPERDAVHALTMGAMAGMVLSIASRAAARRGDGGALDAGRLLPTAYALVWLGAWLRTTAPFLYGWLDNPVALAAQLWCAGWLVFLAAFVPTLLGPLLRPVFSGAKA</sequence>
<feature type="transmembrane region" description="Helical" evidence="1">
    <location>
        <begin position="116"/>
        <end position="137"/>
    </location>
</feature>
<feature type="transmembrane region" description="Helical" evidence="1">
    <location>
        <begin position="24"/>
        <end position="46"/>
    </location>
</feature>
<reference evidence="2 3" key="1">
    <citation type="submission" date="2019-03" db="EMBL/GenBank/DDBJ databases">
        <title>Genomic Encyclopedia of Type Strains, Phase IV (KMG-IV): sequencing the most valuable type-strain genomes for metagenomic binning, comparative biology and taxonomic classification.</title>
        <authorList>
            <person name="Goeker M."/>
        </authorList>
    </citation>
    <scope>NUCLEOTIDE SEQUENCE [LARGE SCALE GENOMIC DNA]</scope>
    <source>
        <strain evidence="2 3">DSM 1709</strain>
    </source>
</reference>
<feature type="transmembrane region" description="Helical" evidence="1">
    <location>
        <begin position="347"/>
        <end position="368"/>
    </location>
</feature>
<keyword evidence="1" id="KW-1133">Transmembrane helix</keyword>
<keyword evidence="1" id="KW-0812">Transmembrane</keyword>
<gene>
    <name evidence="2" type="ORF">EV684_104166</name>
</gene>
<feature type="transmembrane region" description="Helical" evidence="1">
    <location>
        <begin position="91"/>
        <end position="110"/>
    </location>
</feature>
<feature type="transmembrane region" description="Helical" evidence="1">
    <location>
        <begin position="374"/>
        <end position="399"/>
    </location>
</feature>
<dbReference type="AlphaFoldDB" id="A0A4R2ME31"/>
<dbReference type="RefSeq" id="WP_132646010.1">
    <property type="nucleotide sequence ID" value="NZ_CP181386.1"/>
</dbReference>
<protein>
    <submittedName>
        <fullName evidence="2">Uncharacterized protein involved in response to NO</fullName>
    </submittedName>
</protein>
<dbReference type="InterPro" id="IPR010266">
    <property type="entry name" value="NnrS"/>
</dbReference>
<feature type="transmembrane region" description="Helical" evidence="1">
    <location>
        <begin position="58"/>
        <end position="79"/>
    </location>
</feature>
<accession>A0A4R2ME31</accession>
<dbReference type="EMBL" id="SLXD01000004">
    <property type="protein sequence ID" value="TCP03445.1"/>
    <property type="molecule type" value="Genomic_DNA"/>
</dbReference>
<feature type="transmembrane region" description="Helical" evidence="1">
    <location>
        <begin position="184"/>
        <end position="203"/>
    </location>
</feature>
<evidence type="ECO:0000313" key="3">
    <source>
        <dbReference type="Proteomes" id="UP000295106"/>
    </source>
</evidence>
<dbReference type="GeneID" id="99685687"/>
<organism evidence="2 3">
    <name type="scientific">Rubrivivax gelatinosus</name>
    <name type="common">Rhodocyclus gelatinosus</name>
    <name type="synonym">Rhodopseudomonas gelatinosa</name>
    <dbReference type="NCBI Taxonomy" id="28068"/>
    <lineage>
        <taxon>Bacteria</taxon>
        <taxon>Pseudomonadati</taxon>
        <taxon>Pseudomonadota</taxon>
        <taxon>Betaproteobacteria</taxon>
        <taxon>Burkholderiales</taxon>
        <taxon>Sphaerotilaceae</taxon>
        <taxon>Rubrivivax</taxon>
    </lineage>
</organism>